<keyword evidence="3 11" id="KW-0812">Transmembrane</keyword>
<dbReference type="InterPro" id="IPR029787">
    <property type="entry name" value="Nucleotide_cyclase"/>
</dbReference>
<evidence type="ECO:0000256" key="7">
    <source>
        <dbReference type="ARBA" id="ARBA00023136"/>
    </source>
</evidence>
<dbReference type="CTD" id="6756554"/>
<dbReference type="GO" id="GO:0005886">
    <property type="term" value="C:plasma membrane"/>
    <property type="evidence" value="ECO:0000318"/>
    <property type="project" value="GO_Central"/>
</dbReference>
<dbReference type="HOGENOM" id="CLU_016632_0_0_1"/>
<proteinExistence type="inferred from homology"/>
<evidence type="ECO:0000313" key="14">
    <source>
        <dbReference type="Proteomes" id="UP000009022"/>
    </source>
</evidence>
<comment type="subcellular location">
    <subcellularLocation>
        <location evidence="1">Membrane</location>
        <topology evidence="1">Single-pass type I membrane protein</topology>
    </subcellularLocation>
</comment>
<evidence type="ECO:0000256" key="2">
    <source>
        <dbReference type="ARBA" id="ARBA00012202"/>
    </source>
</evidence>
<dbReference type="InParanoid" id="B3S514"/>
<sequence>MRLKSHIASSLYKDFHGDEDDDNSSDSQETEGIRRLGNYIDRRSLRALQKRIQSIKMTVLILIPCIGLAAITVSSLVNNTFQQNQANQVKKEISSSIQLGDLIHRLQIERGQTVLYVSSNYDRNMFKSLIQERLETNRAIDKIQPWPTVELHSLNEKASYLANRSAIYEYLNYHRDKVVDIANTTAMNELIFYSNINSHLLGWISTGIRNVQTDSLWNVLVAYQMLLKGKEETGFERAVGSIYFLRTNLSYREALLYYAKLQLGNMSLTSAVQYSNYIALHFNETVSNASINQRLQSLRSIITENIPHKPSIEQANDWFAYMSAYINQLKIIQDRTALYIQSQSTKISEVAAQNFILSLILLMSVLFICPVLIFLTVKLTKSIQTYAVNLATKTKKLKREKIKTDALLCEMLPKSIAERLKRGQDIVAEKYDNVTIYFSDIVGFEQICHQCSAMDIVDMLNNIYLLFDVQTDKHEVYKVETIGDAYMVVSGLPKKLPDDRHAVEITEMALDMLNSIKKVKLPQNPNTQIQLRAGIHSGSCAAGVIGRKMPRYCLFGDAVNIASRMESSGEASKIHCSEATYRKLVQTYQYRLIERGEVNIKGIGNMRTYWIIGKMITLNSFNI</sequence>
<evidence type="ECO:0000259" key="12">
    <source>
        <dbReference type="PROSITE" id="PS50125"/>
    </source>
</evidence>
<keyword evidence="9" id="KW-0141">cGMP biosynthesis</keyword>
<evidence type="ECO:0000256" key="3">
    <source>
        <dbReference type="ARBA" id="ARBA00022692"/>
    </source>
</evidence>
<dbReference type="SMART" id="SM00044">
    <property type="entry name" value="CYCc"/>
    <property type="match status" value="1"/>
</dbReference>
<dbReference type="GO" id="GO:0004383">
    <property type="term" value="F:guanylate cyclase activity"/>
    <property type="evidence" value="ECO:0000318"/>
    <property type="project" value="GO_Central"/>
</dbReference>
<evidence type="ECO:0000256" key="6">
    <source>
        <dbReference type="ARBA" id="ARBA00022989"/>
    </source>
</evidence>
<dbReference type="Proteomes" id="UP000009022">
    <property type="component" value="Unassembled WGS sequence"/>
</dbReference>
<dbReference type="EC" id="4.6.1.2" evidence="2"/>
<dbReference type="KEGG" id="tad:TRIADDRAFT_29434"/>
<protein>
    <recommendedName>
        <fullName evidence="2">guanylate cyclase</fullName>
        <ecNumber evidence="2">4.6.1.2</ecNumber>
    </recommendedName>
</protein>
<dbReference type="CDD" id="cd07302">
    <property type="entry name" value="CHD"/>
    <property type="match status" value="1"/>
</dbReference>
<dbReference type="FunFam" id="3.30.70.1230:FF:000015">
    <property type="entry name" value="Guanylate cyclase"/>
    <property type="match status" value="1"/>
</dbReference>
<feature type="transmembrane region" description="Helical" evidence="11">
    <location>
        <begin position="355"/>
        <end position="377"/>
    </location>
</feature>
<keyword evidence="14" id="KW-1185">Reference proteome</keyword>
<dbReference type="PROSITE" id="PS50125">
    <property type="entry name" value="GUANYLATE_CYCLASE_2"/>
    <property type="match status" value="1"/>
</dbReference>
<evidence type="ECO:0000256" key="11">
    <source>
        <dbReference type="SAM" id="Phobius"/>
    </source>
</evidence>
<keyword evidence="8 10" id="KW-0456">Lyase</keyword>
<dbReference type="Pfam" id="PF00211">
    <property type="entry name" value="Guanylate_cyc"/>
    <property type="match status" value="1"/>
</dbReference>
<accession>B3S514</accession>
<dbReference type="Pfam" id="PF08376">
    <property type="entry name" value="NIT"/>
    <property type="match status" value="1"/>
</dbReference>
<dbReference type="Gene3D" id="6.10.250.780">
    <property type="match status" value="1"/>
</dbReference>
<dbReference type="InterPro" id="IPR013587">
    <property type="entry name" value="Nitrate/nitrite_sensing"/>
</dbReference>
<dbReference type="InterPro" id="IPR011645">
    <property type="entry name" value="HNOB_dom_associated"/>
</dbReference>
<dbReference type="AlphaFoldDB" id="B3S514"/>
<evidence type="ECO:0000313" key="13">
    <source>
        <dbReference type="EMBL" id="EDV22186.1"/>
    </source>
</evidence>
<comment type="similarity">
    <text evidence="10">Belongs to the adenylyl cyclase class-4/guanylyl cyclase family.</text>
</comment>
<dbReference type="SUPFAM" id="SSF55073">
    <property type="entry name" value="Nucleotide cyclase"/>
    <property type="match status" value="1"/>
</dbReference>
<feature type="domain" description="Guanylate cyclase" evidence="12">
    <location>
        <begin position="435"/>
        <end position="566"/>
    </location>
</feature>
<dbReference type="InterPro" id="IPR018297">
    <property type="entry name" value="A/G_cyclase_CS"/>
</dbReference>
<dbReference type="PANTHER" id="PTHR11920">
    <property type="entry name" value="GUANYLYL CYCLASE"/>
    <property type="match status" value="1"/>
</dbReference>
<keyword evidence="5" id="KW-0547">Nucleotide-binding</keyword>
<dbReference type="GeneID" id="6756554"/>
<dbReference type="OMA" id="TANYNYF"/>
<dbReference type="PhylomeDB" id="B3S514"/>
<dbReference type="InterPro" id="IPR001054">
    <property type="entry name" value="A/G_cyclase"/>
</dbReference>
<dbReference type="EMBL" id="DS985250">
    <property type="protein sequence ID" value="EDV22186.1"/>
    <property type="molecule type" value="Genomic_DNA"/>
</dbReference>
<dbReference type="PROSITE" id="PS00452">
    <property type="entry name" value="GUANYLATE_CYCLASE_1"/>
    <property type="match status" value="1"/>
</dbReference>
<gene>
    <name evidence="13" type="ORF">TRIADDRAFT_29434</name>
</gene>
<dbReference type="GO" id="GO:0000166">
    <property type="term" value="F:nucleotide binding"/>
    <property type="evidence" value="ECO:0007669"/>
    <property type="project" value="UniProtKB-KW"/>
</dbReference>
<name>B3S514_TRIAD</name>
<dbReference type="GO" id="GO:0035556">
    <property type="term" value="P:intracellular signal transduction"/>
    <property type="evidence" value="ECO:0007669"/>
    <property type="project" value="InterPro"/>
</dbReference>
<dbReference type="Gene3D" id="3.30.70.1230">
    <property type="entry name" value="Nucleotide cyclase"/>
    <property type="match status" value="1"/>
</dbReference>
<dbReference type="GO" id="GO:0007168">
    <property type="term" value="P:receptor guanylyl cyclase signaling pathway"/>
    <property type="evidence" value="ECO:0000318"/>
    <property type="project" value="GO_Central"/>
</dbReference>
<dbReference type="PANTHER" id="PTHR11920:SF501">
    <property type="entry name" value="GUANYLATE CYCLASE 32E"/>
    <property type="match status" value="1"/>
</dbReference>
<keyword evidence="7 11" id="KW-0472">Membrane</keyword>
<evidence type="ECO:0000256" key="9">
    <source>
        <dbReference type="ARBA" id="ARBA00023293"/>
    </source>
</evidence>
<dbReference type="GO" id="GO:0006182">
    <property type="term" value="P:cGMP biosynthetic process"/>
    <property type="evidence" value="ECO:0000318"/>
    <property type="project" value="GO_Central"/>
</dbReference>
<evidence type="ECO:0000256" key="8">
    <source>
        <dbReference type="ARBA" id="ARBA00023239"/>
    </source>
</evidence>
<organism evidence="13 14">
    <name type="scientific">Trichoplax adhaerens</name>
    <name type="common">Trichoplax reptans</name>
    <dbReference type="NCBI Taxonomy" id="10228"/>
    <lineage>
        <taxon>Eukaryota</taxon>
        <taxon>Metazoa</taxon>
        <taxon>Placozoa</taxon>
        <taxon>Uniplacotomia</taxon>
        <taxon>Trichoplacea</taxon>
        <taxon>Trichoplacidae</taxon>
        <taxon>Trichoplax</taxon>
    </lineage>
</organism>
<evidence type="ECO:0000256" key="10">
    <source>
        <dbReference type="RuleBase" id="RU000405"/>
    </source>
</evidence>
<keyword evidence="4" id="KW-0732">Signal</keyword>
<evidence type="ECO:0000256" key="4">
    <source>
        <dbReference type="ARBA" id="ARBA00022729"/>
    </source>
</evidence>
<evidence type="ECO:0000256" key="5">
    <source>
        <dbReference type="ARBA" id="ARBA00022741"/>
    </source>
</evidence>
<dbReference type="InterPro" id="IPR050401">
    <property type="entry name" value="Cyclic_nucleotide_synthase"/>
</dbReference>
<keyword evidence="6 11" id="KW-1133">Transmembrane helix</keyword>
<dbReference type="RefSeq" id="XP_002115341.1">
    <property type="nucleotide sequence ID" value="XM_002115305.1"/>
</dbReference>
<dbReference type="Pfam" id="PF07701">
    <property type="entry name" value="HNOBA"/>
    <property type="match status" value="1"/>
</dbReference>
<dbReference type="OrthoDB" id="60033at2759"/>
<dbReference type="GO" id="GO:0001653">
    <property type="term" value="F:peptide receptor activity"/>
    <property type="evidence" value="ECO:0000318"/>
    <property type="project" value="GO_Central"/>
</dbReference>
<evidence type="ECO:0000256" key="1">
    <source>
        <dbReference type="ARBA" id="ARBA00004479"/>
    </source>
</evidence>
<reference evidence="13 14" key="1">
    <citation type="journal article" date="2008" name="Nature">
        <title>The Trichoplax genome and the nature of placozoans.</title>
        <authorList>
            <person name="Srivastava M."/>
            <person name="Begovic E."/>
            <person name="Chapman J."/>
            <person name="Putnam N.H."/>
            <person name="Hellsten U."/>
            <person name="Kawashima T."/>
            <person name="Kuo A."/>
            <person name="Mitros T."/>
            <person name="Salamov A."/>
            <person name="Carpenter M.L."/>
            <person name="Signorovitch A.Y."/>
            <person name="Moreno M.A."/>
            <person name="Kamm K."/>
            <person name="Grimwood J."/>
            <person name="Schmutz J."/>
            <person name="Shapiro H."/>
            <person name="Grigoriev I.V."/>
            <person name="Buss L.W."/>
            <person name="Schierwater B."/>
            <person name="Dellaporta S.L."/>
            <person name="Rokhsar D.S."/>
        </authorList>
    </citation>
    <scope>NUCLEOTIDE SEQUENCE [LARGE SCALE GENOMIC DNA]</scope>
    <source>
        <strain evidence="13 14">Grell-BS-1999</strain>
    </source>
</reference>
<feature type="transmembrane region" description="Helical" evidence="11">
    <location>
        <begin position="59"/>
        <end position="77"/>
    </location>
</feature>
<dbReference type="eggNOG" id="KOG1023">
    <property type="taxonomic scope" value="Eukaryota"/>
</dbReference>